<dbReference type="AlphaFoldDB" id="A0AB39PBB1"/>
<feature type="region of interest" description="Disordered" evidence="1">
    <location>
        <begin position="302"/>
        <end position="325"/>
    </location>
</feature>
<dbReference type="RefSeq" id="WP_369235805.1">
    <property type="nucleotide sequence ID" value="NZ_CP163435.1"/>
</dbReference>
<dbReference type="Gene3D" id="2.80.10.50">
    <property type="match status" value="1"/>
</dbReference>
<dbReference type="Pfam" id="PF00652">
    <property type="entry name" value="Ricin_B_lectin"/>
    <property type="match status" value="1"/>
</dbReference>
<gene>
    <name evidence="3" type="ORF">AB5J56_26870</name>
</gene>
<feature type="compositionally biased region" description="Basic residues" evidence="1">
    <location>
        <begin position="397"/>
        <end position="406"/>
    </location>
</feature>
<dbReference type="SMART" id="SM00458">
    <property type="entry name" value="RICIN"/>
    <property type="match status" value="1"/>
</dbReference>
<dbReference type="EMBL" id="CP163435">
    <property type="protein sequence ID" value="XDQ28093.1"/>
    <property type="molecule type" value="Genomic_DNA"/>
</dbReference>
<dbReference type="PROSITE" id="PS50231">
    <property type="entry name" value="RICIN_B_LECTIN"/>
    <property type="match status" value="1"/>
</dbReference>
<protein>
    <submittedName>
        <fullName evidence="3">Ricin-type beta-trefoil lectin domain protein</fullName>
    </submittedName>
</protein>
<feature type="region of interest" description="Disordered" evidence="1">
    <location>
        <begin position="381"/>
        <end position="436"/>
    </location>
</feature>
<feature type="compositionally biased region" description="Low complexity" evidence="1">
    <location>
        <begin position="302"/>
        <end position="320"/>
    </location>
</feature>
<feature type="domain" description="Ricin B lectin" evidence="2">
    <location>
        <begin position="434"/>
        <end position="565"/>
    </location>
</feature>
<proteinExistence type="predicted"/>
<evidence type="ECO:0000313" key="3">
    <source>
        <dbReference type="EMBL" id="XDQ28093.1"/>
    </source>
</evidence>
<evidence type="ECO:0000256" key="1">
    <source>
        <dbReference type="SAM" id="MobiDB-lite"/>
    </source>
</evidence>
<dbReference type="SUPFAM" id="SSF50370">
    <property type="entry name" value="Ricin B-like lectins"/>
    <property type="match status" value="1"/>
</dbReference>
<sequence length="569" mass="59408">MARAGRTDDGDNDAEAGGGPLTSVPDARLTDLLRADTAQAYPALRELRARHRPAVLAYARLCTVSEDAARQLSAQAFALAARDTARGIDPPGPWRLQLLLLSGRVAASWTADERGARLDPGLLALLRRSGAAGPPPGPMLEAFQSLPVRVQGLLWYGVLEEEPDAKAAQLLGVTPQDVAYGKQPAFQALRQTCLKSRLARSGNPRCQDFRRLIEEAVRPENPRYSADLHAHMTHCEHCAAAHEELTALRDTPRTALAEGLLPWGGTAYVPGGSTETRTGRARGAGWGGWAGRSGRSGAVGAAGTAGAAGAASPAGQAGPAGHIGQAGQAWWPTRRVVLASVALGVALAPLVLFLVSSDGSGPERTARTVPAAQAPAVTVTATVSVTPSPSHASKSPKPTHRAKPSKKPSPTPTKTKAKPRPKPSPTRAAAHPPNGTYAQVVNAGSGLCLDIRDGDMDLGTDVITARCSSSRTQMWRVDSGRGVLQSYADPDFCLDSRGATDRGVGIWECRSVYGSNGMNLRFSVDGDGVIRPGIAPDHAVTPYGYGDGLALLPAQGSDDQRWRAGSAAS</sequence>
<feature type="compositionally biased region" description="Low complexity" evidence="1">
    <location>
        <begin position="381"/>
        <end position="396"/>
    </location>
</feature>
<dbReference type="InterPro" id="IPR000772">
    <property type="entry name" value="Ricin_B_lectin"/>
</dbReference>
<name>A0AB39PBB1_9ACTN</name>
<reference evidence="3" key="1">
    <citation type="submission" date="2024-07" db="EMBL/GenBank/DDBJ databases">
        <authorList>
            <person name="Yu S.T."/>
        </authorList>
    </citation>
    <scope>NUCLEOTIDE SEQUENCE</scope>
    <source>
        <strain evidence="3">R21</strain>
    </source>
</reference>
<accession>A0AB39PBB1</accession>
<evidence type="ECO:0000259" key="2">
    <source>
        <dbReference type="SMART" id="SM00458"/>
    </source>
</evidence>
<dbReference type="InterPro" id="IPR035992">
    <property type="entry name" value="Ricin_B-like_lectins"/>
</dbReference>
<organism evidence="3">
    <name type="scientific">Streptomyces sp. R21</name>
    <dbReference type="NCBI Taxonomy" id="3238627"/>
    <lineage>
        <taxon>Bacteria</taxon>
        <taxon>Bacillati</taxon>
        <taxon>Actinomycetota</taxon>
        <taxon>Actinomycetes</taxon>
        <taxon>Kitasatosporales</taxon>
        <taxon>Streptomycetaceae</taxon>
        <taxon>Streptomyces</taxon>
    </lineage>
</organism>
<feature type="region of interest" description="Disordered" evidence="1">
    <location>
        <begin position="1"/>
        <end position="25"/>
    </location>
</feature>